<protein>
    <submittedName>
        <fullName evidence="2">DUF805 domain-containing protein</fullName>
    </submittedName>
</protein>
<evidence type="ECO:0000313" key="3">
    <source>
        <dbReference type="Proteomes" id="UP000319828"/>
    </source>
</evidence>
<keyword evidence="1" id="KW-1133">Transmembrane helix</keyword>
<feature type="transmembrane region" description="Helical" evidence="1">
    <location>
        <begin position="20"/>
        <end position="38"/>
    </location>
</feature>
<dbReference type="Proteomes" id="UP000319828">
    <property type="component" value="Unassembled WGS sequence"/>
</dbReference>
<feature type="transmembrane region" description="Helical" evidence="1">
    <location>
        <begin position="76"/>
        <end position="96"/>
    </location>
</feature>
<dbReference type="InterPro" id="IPR008523">
    <property type="entry name" value="DUF805"/>
</dbReference>
<sequence>MTIKHWLLSFQGRIGRQRFWMWNLFYYLVMLAIIGIAAQNLFGSFSGVAIFIISAALLVPDLAVTAKRWHDRNKSNWWLLMHVPLIAGRLMAPIGGAETVEPSMMQTSVSIIAIICGAWILVECGLLKGTQGDNRYGPEPTKS</sequence>
<dbReference type="AlphaFoldDB" id="A0A557PBC4"/>
<gene>
    <name evidence="2" type="ORF">FOF44_05595</name>
</gene>
<feature type="transmembrane region" description="Helical" evidence="1">
    <location>
        <begin position="44"/>
        <end position="64"/>
    </location>
</feature>
<reference evidence="2 3" key="1">
    <citation type="submission" date="2019-07" db="EMBL/GenBank/DDBJ databases">
        <title>The draft genome sequence of Vibrio algivorus M1486.</title>
        <authorList>
            <person name="Meng X."/>
        </authorList>
    </citation>
    <scope>NUCLEOTIDE SEQUENCE [LARGE SCALE GENOMIC DNA]</scope>
    <source>
        <strain evidence="2 3">M1486</strain>
    </source>
</reference>
<comment type="caution">
    <text evidence="2">The sequence shown here is derived from an EMBL/GenBank/DDBJ whole genome shotgun (WGS) entry which is preliminary data.</text>
</comment>
<accession>A0A557PBC4</accession>
<dbReference type="GO" id="GO:0005886">
    <property type="term" value="C:plasma membrane"/>
    <property type="evidence" value="ECO:0007669"/>
    <property type="project" value="TreeGrafter"/>
</dbReference>
<dbReference type="RefSeq" id="WP_144387719.1">
    <property type="nucleotide sequence ID" value="NZ_CANNCB010000013.1"/>
</dbReference>
<dbReference type="OrthoDB" id="9812349at2"/>
<dbReference type="EMBL" id="VMKJ01000007">
    <property type="protein sequence ID" value="TVO37953.1"/>
    <property type="molecule type" value="Genomic_DNA"/>
</dbReference>
<evidence type="ECO:0000256" key="1">
    <source>
        <dbReference type="SAM" id="Phobius"/>
    </source>
</evidence>
<feature type="transmembrane region" description="Helical" evidence="1">
    <location>
        <begin position="108"/>
        <end position="127"/>
    </location>
</feature>
<name>A0A557PBC4_9VIBR</name>
<keyword evidence="1" id="KW-0472">Membrane</keyword>
<keyword evidence="1" id="KW-0812">Transmembrane</keyword>
<organism evidence="2 3">
    <name type="scientific">Vibrio algivorus</name>
    <dbReference type="NCBI Taxonomy" id="1667024"/>
    <lineage>
        <taxon>Bacteria</taxon>
        <taxon>Pseudomonadati</taxon>
        <taxon>Pseudomonadota</taxon>
        <taxon>Gammaproteobacteria</taxon>
        <taxon>Vibrionales</taxon>
        <taxon>Vibrionaceae</taxon>
        <taxon>Vibrio</taxon>
    </lineage>
</organism>
<proteinExistence type="predicted"/>
<dbReference type="PANTHER" id="PTHR34980:SF1">
    <property type="entry name" value="INNER MEMBRANE PROTEIN"/>
    <property type="match status" value="1"/>
</dbReference>
<dbReference type="Pfam" id="PF05656">
    <property type="entry name" value="DUF805"/>
    <property type="match status" value="1"/>
</dbReference>
<evidence type="ECO:0000313" key="2">
    <source>
        <dbReference type="EMBL" id="TVO37953.1"/>
    </source>
</evidence>
<dbReference type="PANTHER" id="PTHR34980">
    <property type="entry name" value="INNER MEMBRANE PROTEIN-RELATED-RELATED"/>
    <property type="match status" value="1"/>
</dbReference>